<evidence type="ECO:0000313" key="1">
    <source>
        <dbReference type="EMBL" id="SGZ56525.1"/>
    </source>
</evidence>
<dbReference type="EMBL" id="LT635760">
    <property type="protein sequence ID" value="SGZ56525.1"/>
    <property type="molecule type" value="Genomic_DNA"/>
</dbReference>
<dbReference type="Proteomes" id="UP000182334">
    <property type="component" value="Chromosome V"/>
</dbReference>
<dbReference type="AlphaFoldDB" id="A0A1L0GK06"/>
<keyword evidence="2" id="KW-1185">Reference proteome</keyword>
<dbReference type="InterPro" id="IPR051251">
    <property type="entry name" value="STK_FNIP-Repeat"/>
</dbReference>
<dbReference type="PANTHER" id="PTHR32134">
    <property type="entry name" value="FNIP REPEAT-CONTAINING PROTEIN"/>
    <property type="match status" value="1"/>
</dbReference>
<protein>
    <submittedName>
        <fullName evidence="1">CIC11C00000004257</fullName>
    </submittedName>
</protein>
<organism evidence="1 2">
    <name type="scientific">Sungouiella intermedia</name>
    <dbReference type="NCBI Taxonomy" id="45354"/>
    <lineage>
        <taxon>Eukaryota</taxon>
        <taxon>Fungi</taxon>
        <taxon>Dikarya</taxon>
        <taxon>Ascomycota</taxon>
        <taxon>Saccharomycotina</taxon>
        <taxon>Pichiomycetes</taxon>
        <taxon>Metschnikowiaceae</taxon>
        <taxon>Sungouiella</taxon>
    </lineage>
</organism>
<dbReference type="PANTHER" id="PTHR32134:SF169">
    <property type="entry name" value="FNIP REPEAT-CONTAINING PROTEIN-RELATED"/>
    <property type="match status" value="1"/>
</dbReference>
<dbReference type="OrthoDB" id="4019115at2759"/>
<dbReference type="SUPFAM" id="SSF52058">
    <property type="entry name" value="L domain-like"/>
    <property type="match status" value="1"/>
</dbReference>
<name>A0A1L0GK06_9ASCO</name>
<proteinExistence type="predicted"/>
<gene>
    <name evidence="1" type="ORF">SAMEA4029010_CIC11G00000004257</name>
</gene>
<dbReference type="InterPro" id="IPR032675">
    <property type="entry name" value="LRR_dom_sf"/>
</dbReference>
<reference evidence="1 2" key="1">
    <citation type="submission" date="2016-10" db="EMBL/GenBank/DDBJ databases">
        <authorList>
            <person name="de Groot N.N."/>
        </authorList>
    </citation>
    <scope>NUCLEOTIDE SEQUENCE [LARGE SCALE GENOMIC DNA]</scope>
    <source>
        <strain evidence="1 2">CBS 141442</strain>
    </source>
</reference>
<sequence length="526" mass="61021">MIPYLPREIVQQILDHLEFEDVKFFNRYIPSEDPLKRLLEEKLYKKVLIGSWYYFPAMHNVNGADQFESIILKGIPIKELYIDGPISIIEESIKRHPEYFSGVTSIQFLNPLDVWEIASILLMKTLVRVSMRSVNYLLRYTHFGNLNLEYVSFLKYDGEVVNSWPSTLKRLELIECDLSKFVLPDTLQEFQCTSSYRGEDWQAFPSSLKKMRILFNYSFEIPNYPEGLLSLSVKECELEDAGKVLMQWPSTLETLELANIDFSGFSHVTFPCQLKKLVMEGLDLIENLRFPDRLSKLHLHGRKIRYKDLKSLPTSLESLLINCDTVKGSPFPPGLTTLILQTSKFLNDTRLPPNLETFNLYFTSSQKESLCFTFPSCLRIFSITCSSRQLFELNLPRLEVFTMVNCCGAVPPSVKDLTLDCDMDWIPFKSFRAPYGVRKLSVFAPLKEYPDSILDLTIKGFRLKDAPPFPQNLRYLRLPQDHVRISELQLPISVQLVEGRTVWEDVELPRHETQAMKRTKDRCVLC</sequence>
<evidence type="ECO:0000313" key="2">
    <source>
        <dbReference type="Proteomes" id="UP000182334"/>
    </source>
</evidence>
<dbReference type="Gene3D" id="3.80.10.10">
    <property type="entry name" value="Ribonuclease Inhibitor"/>
    <property type="match status" value="1"/>
</dbReference>
<accession>A0A1L0GK06</accession>